<sequence>MEDSVHRSPPSEEERHGYFRGLPSRPILIARTSTDPWVMHENFHCVYKTLSVVRKHAITDMWDTGPLCRDIMECLENVEMIGVDILRLGYEHLSKLDEDEESDKPVTMLISVKKDSIDLSNGLAIVLRCQEILRTYGLEDVEVEMKEAVLSFL</sequence>
<proteinExistence type="predicted"/>
<gene>
    <name evidence="1" type="ORF">BN850_0062640</name>
</gene>
<accession>A0A090MBU3</accession>
<organism evidence="1">
    <name type="scientific">Fusarium clavum</name>
    <dbReference type="NCBI Taxonomy" id="2594811"/>
    <lineage>
        <taxon>Eukaryota</taxon>
        <taxon>Fungi</taxon>
        <taxon>Dikarya</taxon>
        <taxon>Ascomycota</taxon>
        <taxon>Pezizomycotina</taxon>
        <taxon>Sordariomycetes</taxon>
        <taxon>Hypocreomycetidae</taxon>
        <taxon>Hypocreales</taxon>
        <taxon>Nectriaceae</taxon>
        <taxon>Fusarium</taxon>
        <taxon>Fusarium incarnatum-equiseti species complex</taxon>
    </lineage>
</organism>
<reference evidence="1" key="1">
    <citation type="submission" date="2013-05" db="EMBL/GenBank/DDBJ databases">
        <title>Draft genome sequences of six wheat associated Fusarium spp. isolates.</title>
        <authorList>
            <person name="Moolhuijzen P.M."/>
            <person name="Manners J.M."/>
            <person name="Wilcox S."/>
            <person name="Bellgard M.I."/>
            <person name="Gardiner D.M."/>
        </authorList>
    </citation>
    <scope>NUCLEOTIDE SEQUENCE</scope>
    <source>
        <strain evidence="1">CS3069</strain>
    </source>
</reference>
<protein>
    <submittedName>
        <fullName evidence="1">WGS project CBMI000000000 data, contig CS3069_c001552</fullName>
    </submittedName>
</protein>
<dbReference type="AlphaFoldDB" id="A0A090MBU3"/>
<evidence type="ECO:0000313" key="1">
    <source>
        <dbReference type="EMBL" id="CEG04569.1"/>
    </source>
</evidence>
<dbReference type="EMBL" id="CBMI010001550">
    <property type="protein sequence ID" value="CEG04569.1"/>
    <property type="molecule type" value="Genomic_DNA"/>
</dbReference>
<name>A0A090MBU3_9HYPO</name>
<dbReference type="EMBL" id="HG318656">
    <property type="protein sequence ID" value="CEG05782.1"/>
    <property type="molecule type" value="Genomic_DNA"/>
</dbReference>